<protein>
    <submittedName>
        <fullName evidence="1">Uncharacterized protein</fullName>
    </submittedName>
</protein>
<dbReference type="EMBL" id="HBUF01451369">
    <property type="protein sequence ID" value="CAG6743635.1"/>
    <property type="molecule type" value="Transcribed_RNA"/>
</dbReference>
<name>A0A8D8ZAW7_9HEMI</name>
<organism evidence="1">
    <name type="scientific">Cacopsylla melanoneura</name>
    <dbReference type="NCBI Taxonomy" id="428564"/>
    <lineage>
        <taxon>Eukaryota</taxon>
        <taxon>Metazoa</taxon>
        <taxon>Ecdysozoa</taxon>
        <taxon>Arthropoda</taxon>
        <taxon>Hexapoda</taxon>
        <taxon>Insecta</taxon>
        <taxon>Pterygota</taxon>
        <taxon>Neoptera</taxon>
        <taxon>Paraneoptera</taxon>
        <taxon>Hemiptera</taxon>
        <taxon>Sternorrhyncha</taxon>
        <taxon>Psylloidea</taxon>
        <taxon>Psyllidae</taxon>
        <taxon>Psyllinae</taxon>
        <taxon>Cacopsylla</taxon>
    </lineage>
</organism>
<reference evidence="1" key="1">
    <citation type="submission" date="2021-05" db="EMBL/GenBank/DDBJ databases">
        <authorList>
            <person name="Alioto T."/>
            <person name="Alioto T."/>
            <person name="Gomez Garrido J."/>
        </authorList>
    </citation>
    <scope>NUCLEOTIDE SEQUENCE</scope>
</reference>
<accession>A0A8D8ZAW7</accession>
<evidence type="ECO:0000313" key="1">
    <source>
        <dbReference type="EMBL" id="CAG6743635.1"/>
    </source>
</evidence>
<proteinExistence type="predicted"/>
<sequence length="99" mass="11394">MGRVRVENVRLCVVAFQRYCDRFFRRKMIALSYKGSSSCNYTSFSRILFGVGVTFSNFSSSQCPAVQRFCSSLSSLLLYYFVGFSLRKSSRVVFVMDFP</sequence>
<dbReference type="AlphaFoldDB" id="A0A8D8ZAW7"/>